<sequence length="989" mass="109963">MTKPLCLIFRFLAIAFILLGASCRLADRHSGARHTSSTLKQENFENPPLEARPSALWTWMNAHVDRDQLTHELEEMKDKGMRGAIIWDMGALIDPEKLIPEGPAYLGPESLENIHHAIKEAGRLGLEMGISGASSWNSGGPWIEPELGCQTLAWTSTEVSGPKALNLKLPLPEETRNPTRRLAVIAIPSGQGPIETDQAYRLDGNVDADGILAWDMPEGDWEIIHFVSTHTGQGLMCPSPNSHGPMIDHLSAEATRKHIGHVLKTITEDGEDLGALKTLFLDSYEVKTPIDWTPVFSTAFQEAYAYDPLPWLPVLAGKTVVNEDLSQRFRHDYGKLVSDLAIENHYALANDIANEHGLQLLAEAGHGGYARFDTLKALGAVDIPMGEFWNHRKNWCTKEAASAANLYGKKFVNAESMTGWQHWQDGPQAYKRLTDIAFCAGLNQITFHTFAHQPPGSGLPGYAYHAGEHFNVNLTWWPQARPLLDALSRSSYLLQQGTFVADVVAYYGDGAPNLVPARRLTPTIEPRWTDDKCLHCGTPKPVDLSTLGQSHDYDYLNQEILIEQMEVRDGKLVLPSGMEYRLLVLPKSRSISLASLKKIEQLVREGATVTGAKPLRSNSMAHYPDCDLQVRTLADKLWGDCDGNRVKSHRYGKGQIFWNVPLNEVLARIGVVPDFTVEGIDNSGRKIDYIHRSTGKQEIYFICNTSDDALRFQAGFRVGEGYVPSFWNAEDGRVSPCYEYKQKDGRTYLPLDLAPAESVFVVFTQQKAKEHFVTIDRPLGAELKVLNLSHESATAHVWQAGSYAFRTSHGRNGRWEVETDPQVQTIDGPWQLRFPLNRGAPDAVKLPQLVDWTRHPEAGVKYFSGTATYEKSFDLAQTPDDGTPLILDLGKVKEVAVVRVNGKEAGTLWKEPYRIDIAELVRGGQNKLEVKVTNVWNNRLVGDTRSAGKKKITKTNISRLFEPDSPLLPSGLMGPVTLSAPVLVDAVWE</sequence>
<protein>
    <recommendedName>
        <fullName evidence="3">Beta-mannosidase-like galactose-binding domain-containing protein</fullName>
    </recommendedName>
</protein>
<feature type="domain" description="Beta-mannosidase-like galactose-binding" evidence="3">
    <location>
        <begin position="866"/>
        <end position="939"/>
    </location>
</feature>
<accession>A0A317ZFU1</accession>
<proteinExistence type="predicted"/>
<dbReference type="InterPro" id="IPR008979">
    <property type="entry name" value="Galactose-bd-like_sf"/>
</dbReference>
<dbReference type="CDD" id="cd03143">
    <property type="entry name" value="A4_beta-galactosidase_middle_domain"/>
    <property type="match status" value="1"/>
</dbReference>
<comment type="caution">
    <text evidence="4">The sequence shown here is derived from an EMBL/GenBank/DDBJ whole genome shotgun (WGS) entry which is preliminary data.</text>
</comment>
<dbReference type="RefSeq" id="WP_110130838.1">
    <property type="nucleotide sequence ID" value="NZ_QHJQ01000004.1"/>
</dbReference>
<dbReference type="Pfam" id="PF22666">
    <property type="entry name" value="Glyco_hydro_2_N2"/>
    <property type="match status" value="1"/>
</dbReference>
<evidence type="ECO:0000256" key="2">
    <source>
        <dbReference type="ARBA" id="ARBA00022801"/>
    </source>
</evidence>
<evidence type="ECO:0000259" key="3">
    <source>
        <dbReference type="Pfam" id="PF22666"/>
    </source>
</evidence>
<dbReference type="AlphaFoldDB" id="A0A317ZFU1"/>
<dbReference type="PROSITE" id="PS51257">
    <property type="entry name" value="PROKAR_LIPOPROTEIN"/>
    <property type="match status" value="1"/>
</dbReference>
<dbReference type="InterPro" id="IPR054593">
    <property type="entry name" value="Beta-mannosidase-like_N2"/>
</dbReference>
<dbReference type="NCBIfam" id="NF045579">
    <property type="entry name" value="rhamnoside_JR"/>
    <property type="match status" value="1"/>
</dbReference>
<keyword evidence="2" id="KW-0378">Hydrolase</keyword>
<reference evidence="4 5" key="1">
    <citation type="submission" date="2018-05" db="EMBL/GenBank/DDBJ databases">
        <title>Coraliomargarita sinensis sp. nov., isolated from a marine solar saltern.</title>
        <authorList>
            <person name="Zhou L.Y."/>
        </authorList>
    </citation>
    <scope>NUCLEOTIDE SEQUENCE [LARGE SCALE GENOMIC DNA]</scope>
    <source>
        <strain evidence="4 5">WN38</strain>
    </source>
</reference>
<dbReference type="OrthoDB" id="174162at2"/>
<dbReference type="PANTHER" id="PTHR43817:SF1">
    <property type="entry name" value="HYDROLASE, FAMILY 43, PUTATIVE (AFU_ORTHOLOGUE AFUA_3G01660)-RELATED"/>
    <property type="match status" value="1"/>
</dbReference>
<name>A0A317ZFU1_9BACT</name>
<dbReference type="PANTHER" id="PTHR43817">
    <property type="entry name" value="GLYCOSYL HYDROLASE"/>
    <property type="match status" value="1"/>
</dbReference>
<dbReference type="Pfam" id="PF17132">
    <property type="entry name" value="Glyco_hydro_106"/>
    <property type="match status" value="3"/>
</dbReference>
<evidence type="ECO:0000313" key="5">
    <source>
        <dbReference type="Proteomes" id="UP000247099"/>
    </source>
</evidence>
<dbReference type="Proteomes" id="UP000247099">
    <property type="component" value="Unassembled WGS sequence"/>
</dbReference>
<organism evidence="4 5">
    <name type="scientific">Coraliomargarita sinensis</name>
    <dbReference type="NCBI Taxonomy" id="2174842"/>
    <lineage>
        <taxon>Bacteria</taxon>
        <taxon>Pseudomonadati</taxon>
        <taxon>Verrucomicrobiota</taxon>
        <taxon>Opitutia</taxon>
        <taxon>Puniceicoccales</taxon>
        <taxon>Coraliomargaritaceae</taxon>
        <taxon>Coraliomargarita</taxon>
    </lineage>
</organism>
<dbReference type="SUPFAM" id="SSF49785">
    <property type="entry name" value="Galactose-binding domain-like"/>
    <property type="match status" value="1"/>
</dbReference>
<keyword evidence="1" id="KW-0732">Signal</keyword>
<keyword evidence="5" id="KW-1185">Reference proteome</keyword>
<dbReference type="InParanoid" id="A0A317ZFU1"/>
<gene>
    <name evidence="4" type="ORF">DDZ13_07590</name>
</gene>
<dbReference type="GO" id="GO:0004553">
    <property type="term" value="F:hydrolase activity, hydrolyzing O-glycosyl compounds"/>
    <property type="evidence" value="ECO:0007669"/>
    <property type="project" value="UniProtKB-ARBA"/>
</dbReference>
<dbReference type="Gene3D" id="2.60.120.260">
    <property type="entry name" value="Galactose-binding domain-like"/>
    <property type="match status" value="1"/>
</dbReference>
<evidence type="ECO:0000256" key="1">
    <source>
        <dbReference type="ARBA" id="ARBA00022729"/>
    </source>
</evidence>
<evidence type="ECO:0000313" key="4">
    <source>
        <dbReference type="EMBL" id="PXA04386.1"/>
    </source>
</evidence>
<dbReference type="EMBL" id="QHJQ01000004">
    <property type="protein sequence ID" value="PXA04386.1"/>
    <property type="molecule type" value="Genomic_DNA"/>
</dbReference>